<dbReference type="EMBL" id="CAJOBR010004459">
    <property type="protein sequence ID" value="CAF4782585.1"/>
    <property type="molecule type" value="Genomic_DNA"/>
</dbReference>
<dbReference type="GO" id="GO:0008270">
    <property type="term" value="F:zinc ion binding"/>
    <property type="evidence" value="ECO:0007669"/>
    <property type="project" value="UniProtKB-KW"/>
</dbReference>
<dbReference type="Pfam" id="PF13905">
    <property type="entry name" value="Thioredoxin_8"/>
    <property type="match status" value="1"/>
</dbReference>
<keyword evidence="3" id="KW-0677">Repeat</keyword>
<dbReference type="SUPFAM" id="SSF57850">
    <property type="entry name" value="RING/U-box"/>
    <property type="match status" value="1"/>
</dbReference>
<dbReference type="AlphaFoldDB" id="A0A818QD17"/>
<dbReference type="SMART" id="SM00291">
    <property type="entry name" value="ZnF_ZZ"/>
    <property type="match status" value="1"/>
</dbReference>
<evidence type="ECO:0000256" key="4">
    <source>
        <dbReference type="ARBA" id="ARBA00022771"/>
    </source>
</evidence>
<keyword evidence="2" id="KW-0479">Metal-binding</keyword>
<evidence type="ECO:0000256" key="2">
    <source>
        <dbReference type="ARBA" id="ARBA00022723"/>
    </source>
</evidence>
<dbReference type="Proteomes" id="UP000663862">
    <property type="component" value="Unassembled WGS sequence"/>
</dbReference>
<evidence type="ECO:0000313" key="15">
    <source>
        <dbReference type="EMBL" id="CAF4782585.1"/>
    </source>
</evidence>
<comment type="caution">
    <text evidence="13">The sequence shown here is derived from an EMBL/GenBank/DDBJ whole genome shotgun (WGS) entry which is preliminary data.</text>
</comment>
<dbReference type="Gene3D" id="3.30.60.90">
    <property type="match status" value="1"/>
</dbReference>
<dbReference type="PROSITE" id="PS01357">
    <property type="entry name" value="ZF_ZZ_1"/>
    <property type="match status" value="1"/>
</dbReference>
<name>A0A818QD17_9BILA</name>
<dbReference type="EMBL" id="CAJOBQ010000322">
    <property type="protein sequence ID" value="CAF4327548.1"/>
    <property type="molecule type" value="Genomic_DNA"/>
</dbReference>
<gene>
    <name evidence="12" type="ORF">FME351_LOCUS15814</name>
    <name evidence="13" type="ORF">GRG538_LOCUS24443</name>
    <name evidence="15" type="ORF">QYT958_LOCUS22802</name>
    <name evidence="14" type="ORF">TSG867_LOCUS7985</name>
</gene>
<evidence type="ECO:0000313" key="16">
    <source>
        <dbReference type="Proteomes" id="UP000663872"/>
    </source>
</evidence>
<evidence type="ECO:0000313" key="12">
    <source>
        <dbReference type="EMBL" id="CAF3485824.1"/>
    </source>
</evidence>
<keyword evidence="6" id="KW-0560">Oxidoreductase</keyword>
<keyword evidence="5" id="KW-0862">Zinc</keyword>
<dbReference type="Pfam" id="PF00569">
    <property type="entry name" value="ZZ"/>
    <property type="match status" value="1"/>
</dbReference>
<evidence type="ECO:0000256" key="9">
    <source>
        <dbReference type="ARBA" id="ARBA00047804"/>
    </source>
</evidence>
<evidence type="ECO:0000256" key="7">
    <source>
        <dbReference type="ARBA" id="ARBA00023027"/>
    </source>
</evidence>
<dbReference type="InterPro" id="IPR052259">
    <property type="entry name" value="Nucleoredoxin-like"/>
</dbReference>
<comment type="catalytic activity">
    <reaction evidence="8">
        <text>[protein]-dithiol + NAD(+) = [protein]-disulfide + NADH + H(+)</text>
        <dbReference type="Rhea" id="RHEA:18749"/>
        <dbReference type="Rhea" id="RHEA-COMP:10593"/>
        <dbReference type="Rhea" id="RHEA-COMP:10594"/>
        <dbReference type="ChEBI" id="CHEBI:15378"/>
        <dbReference type="ChEBI" id="CHEBI:29950"/>
        <dbReference type="ChEBI" id="CHEBI:50058"/>
        <dbReference type="ChEBI" id="CHEBI:57540"/>
        <dbReference type="ChEBI" id="CHEBI:57945"/>
        <dbReference type="EC" id="1.8.1.8"/>
    </reaction>
</comment>
<evidence type="ECO:0000256" key="5">
    <source>
        <dbReference type="ARBA" id="ARBA00022833"/>
    </source>
</evidence>
<evidence type="ECO:0000259" key="11">
    <source>
        <dbReference type="PROSITE" id="PS50135"/>
    </source>
</evidence>
<keyword evidence="4 10" id="KW-0863">Zinc-finger</keyword>
<evidence type="ECO:0000256" key="6">
    <source>
        <dbReference type="ARBA" id="ARBA00023002"/>
    </source>
</evidence>
<evidence type="ECO:0000256" key="3">
    <source>
        <dbReference type="ARBA" id="ARBA00022737"/>
    </source>
</evidence>
<sequence length="162" mass="18525">MKKAQENALHISIVFVSSDFDDPSVNEYRSKMSWPAVPFHSVHLINTYFQSSCIPRLFILPSDGKTLSRRGVDDVSRKGVQSLKTWTQRETLPPPTEEDFLREDVTCHGCSVSCINGQRYHCATCDNYDLCSVCGKKGHEHPLELVPQLIEILEKRFVYIHQ</sequence>
<evidence type="ECO:0000313" key="14">
    <source>
        <dbReference type="EMBL" id="CAF4327548.1"/>
    </source>
</evidence>
<dbReference type="InterPro" id="IPR000433">
    <property type="entry name" value="Znf_ZZ"/>
</dbReference>
<dbReference type="Proteomes" id="UP000663869">
    <property type="component" value="Unassembled WGS sequence"/>
</dbReference>
<reference evidence="13" key="1">
    <citation type="submission" date="2021-02" db="EMBL/GenBank/DDBJ databases">
        <authorList>
            <person name="Nowell W R."/>
        </authorList>
    </citation>
    <scope>NUCLEOTIDE SEQUENCE</scope>
</reference>
<dbReference type="Proteomes" id="UP000663872">
    <property type="component" value="Unassembled WGS sequence"/>
</dbReference>
<dbReference type="EMBL" id="CAJNYU010001954">
    <property type="protein sequence ID" value="CAF3485824.1"/>
    <property type="molecule type" value="Genomic_DNA"/>
</dbReference>
<dbReference type="Proteomes" id="UP000663848">
    <property type="component" value="Unassembled WGS sequence"/>
</dbReference>
<evidence type="ECO:0000313" key="13">
    <source>
        <dbReference type="EMBL" id="CAF3636573.1"/>
    </source>
</evidence>
<dbReference type="InterPro" id="IPR043145">
    <property type="entry name" value="Znf_ZZ_sf"/>
</dbReference>
<evidence type="ECO:0000256" key="10">
    <source>
        <dbReference type="PROSITE-ProRule" id="PRU00228"/>
    </source>
</evidence>
<dbReference type="GO" id="GO:0047134">
    <property type="term" value="F:protein-disulfide reductase [NAD(P)H] activity"/>
    <property type="evidence" value="ECO:0007669"/>
    <property type="project" value="UniProtKB-EC"/>
</dbReference>
<dbReference type="PANTHER" id="PTHR13871">
    <property type="entry name" value="THIOREDOXIN"/>
    <property type="match status" value="1"/>
</dbReference>
<evidence type="ECO:0000256" key="8">
    <source>
        <dbReference type="ARBA" id="ARBA00047388"/>
    </source>
</evidence>
<evidence type="ECO:0000256" key="1">
    <source>
        <dbReference type="ARBA" id="ARBA00012612"/>
    </source>
</evidence>
<dbReference type="CDD" id="cd02249">
    <property type="entry name" value="ZZ"/>
    <property type="match status" value="1"/>
</dbReference>
<protein>
    <recommendedName>
        <fullName evidence="1">protein-disulfide reductase</fullName>
        <ecNumber evidence="1">1.8.1.8</ecNumber>
    </recommendedName>
</protein>
<proteinExistence type="predicted"/>
<dbReference type="Gene3D" id="3.40.30.10">
    <property type="entry name" value="Glutaredoxin"/>
    <property type="match status" value="1"/>
</dbReference>
<keyword evidence="7" id="KW-0520">NAD</keyword>
<accession>A0A818QD17</accession>
<feature type="domain" description="ZZ-type" evidence="11">
    <location>
        <begin position="102"/>
        <end position="155"/>
    </location>
</feature>
<dbReference type="InterPro" id="IPR012336">
    <property type="entry name" value="Thioredoxin-like_fold"/>
</dbReference>
<dbReference type="EMBL" id="CAJNYT010004139">
    <property type="protein sequence ID" value="CAF3636573.1"/>
    <property type="molecule type" value="Genomic_DNA"/>
</dbReference>
<comment type="catalytic activity">
    <reaction evidence="9">
        <text>[protein]-dithiol + NADP(+) = [protein]-disulfide + NADPH + H(+)</text>
        <dbReference type="Rhea" id="RHEA:18753"/>
        <dbReference type="Rhea" id="RHEA-COMP:10593"/>
        <dbReference type="Rhea" id="RHEA-COMP:10594"/>
        <dbReference type="ChEBI" id="CHEBI:15378"/>
        <dbReference type="ChEBI" id="CHEBI:29950"/>
        <dbReference type="ChEBI" id="CHEBI:50058"/>
        <dbReference type="ChEBI" id="CHEBI:57783"/>
        <dbReference type="ChEBI" id="CHEBI:58349"/>
        <dbReference type="EC" id="1.8.1.8"/>
    </reaction>
</comment>
<dbReference type="PROSITE" id="PS50135">
    <property type="entry name" value="ZF_ZZ_2"/>
    <property type="match status" value="1"/>
</dbReference>
<dbReference type="PANTHER" id="PTHR13871:SF96">
    <property type="entry name" value="THIOREDOXIN DOMAIN-CONTAINING PROTEIN"/>
    <property type="match status" value="1"/>
</dbReference>
<organism evidence="13 16">
    <name type="scientific">Rotaria socialis</name>
    <dbReference type="NCBI Taxonomy" id="392032"/>
    <lineage>
        <taxon>Eukaryota</taxon>
        <taxon>Metazoa</taxon>
        <taxon>Spiralia</taxon>
        <taxon>Gnathifera</taxon>
        <taxon>Rotifera</taxon>
        <taxon>Eurotatoria</taxon>
        <taxon>Bdelloidea</taxon>
        <taxon>Philodinida</taxon>
        <taxon>Philodinidae</taxon>
        <taxon>Rotaria</taxon>
    </lineage>
</organism>
<dbReference type="EC" id="1.8.1.8" evidence="1"/>